<dbReference type="Gene3D" id="3.90.550.10">
    <property type="entry name" value="Spore Coat Polysaccharide Biosynthesis Protein SpsA, Chain A"/>
    <property type="match status" value="1"/>
</dbReference>
<evidence type="ECO:0000256" key="2">
    <source>
        <dbReference type="ARBA" id="ARBA00044345"/>
    </source>
</evidence>
<dbReference type="Proteomes" id="UP001628156">
    <property type="component" value="Unassembled WGS sequence"/>
</dbReference>
<evidence type="ECO:0000259" key="4">
    <source>
        <dbReference type="PROSITE" id="PS51363"/>
    </source>
</evidence>
<proteinExistence type="predicted"/>
<dbReference type="EMBL" id="BAAFRS010000203">
    <property type="protein sequence ID" value="GAB1224476.1"/>
    <property type="molecule type" value="Genomic_DNA"/>
</dbReference>
<dbReference type="Gene3D" id="2.160.10.10">
    <property type="entry name" value="Hexapeptide repeat proteins"/>
    <property type="match status" value="1"/>
</dbReference>
<evidence type="ECO:0000313" key="6">
    <source>
        <dbReference type="Proteomes" id="UP001628156"/>
    </source>
</evidence>
<comment type="caution">
    <text evidence="5">The sequence shown here is derived from an EMBL/GenBank/DDBJ whole genome shotgun (WGS) entry which is preliminary data.</text>
</comment>
<name>A0ABQ0DNQ8_9EUKA</name>
<dbReference type="InterPro" id="IPR029044">
    <property type="entry name" value="Nucleotide-diphossugar_trans"/>
</dbReference>
<feature type="region of interest" description="Disordered" evidence="3">
    <location>
        <begin position="605"/>
        <end position="636"/>
    </location>
</feature>
<evidence type="ECO:0000256" key="3">
    <source>
        <dbReference type="SAM" id="MobiDB-lite"/>
    </source>
</evidence>
<reference evidence="5 6" key="1">
    <citation type="journal article" date="2019" name="PLoS Negl. Trop. Dis.">
        <title>Whole genome sequencing of Entamoeba nuttalli reveals mammalian host-related molecular signatures and a novel octapeptide-repeat surface protein.</title>
        <authorList>
            <person name="Tanaka M."/>
            <person name="Makiuchi T."/>
            <person name="Komiyama T."/>
            <person name="Shiina T."/>
            <person name="Osaki K."/>
            <person name="Tachibana H."/>
        </authorList>
    </citation>
    <scope>NUCLEOTIDE SEQUENCE [LARGE SCALE GENOMIC DNA]</scope>
    <source>
        <strain evidence="5 6">P19-061405</strain>
    </source>
</reference>
<protein>
    <recommendedName>
        <fullName evidence="1">Translation initiation factor eIF2B subunit epsilon</fullName>
    </recommendedName>
    <alternativeName>
        <fullName evidence="2">eIF2B GDP-GTP exchange factor subunit epsilon</fullName>
    </alternativeName>
</protein>
<dbReference type="PANTHER" id="PTHR45887">
    <property type="entry name" value="TRANSLATION INITIATION FACTOR EIF-2B SUBUNIT EPSILON"/>
    <property type="match status" value="1"/>
</dbReference>
<dbReference type="SUPFAM" id="SSF48371">
    <property type="entry name" value="ARM repeat"/>
    <property type="match status" value="1"/>
</dbReference>
<gene>
    <name evidence="5" type="ORF">ENUP19_0203G0033</name>
</gene>
<evidence type="ECO:0000313" key="5">
    <source>
        <dbReference type="EMBL" id="GAB1224476.1"/>
    </source>
</evidence>
<dbReference type="Pfam" id="PF24894">
    <property type="entry name" value="Hexapep_GlmU"/>
    <property type="match status" value="1"/>
</dbReference>
<organism evidence="5 6">
    <name type="scientific">Entamoeba nuttalli</name>
    <dbReference type="NCBI Taxonomy" id="412467"/>
    <lineage>
        <taxon>Eukaryota</taxon>
        <taxon>Amoebozoa</taxon>
        <taxon>Evosea</taxon>
        <taxon>Archamoebae</taxon>
        <taxon>Mastigamoebida</taxon>
        <taxon>Entamoebidae</taxon>
        <taxon>Entamoeba</taxon>
    </lineage>
</organism>
<dbReference type="InterPro" id="IPR056818">
    <property type="entry name" value="GlmU/GlgC-like_hexapep"/>
</dbReference>
<dbReference type="InterPro" id="IPR016024">
    <property type="entry name" value="ARM-type_fold"/>
</dbReference>
<dbReference type="Pfam" id="PF00483">
    <property type="entry name" value="NTP_transferase"/>
    <property type="match status" value="1"/>
</dbReference>
<dbReference type="InterPro" id="IPR005835">
    <property type="entry name" value="NTP_transferase_dom"/>
</dbReference>
<dbReference type="Gene3D" id="1.25.40.180">
    <property type="match status" value="1"/>
</dbReference>
<keyword evidence="6" id="KW-1185">Reference proteome</keyword>
<feature type="compositionally biased region" description="Acidic residues" evidence="3">
    <location>
        <begin position="609"/>
        <end position="636"/>
    </location>
</feature>
<dbReference type="SUPFAM" id="SSF53448">
    <property type="entry name" value="Nucleotide-diphospho-sugar transferases"/>
    <property type="match status" value="1"/>
</dbReference>
<dbReference type="PANTHER" id="PTHR45887:SF1">
    <property type="entry name" value="TRANSLATION INITIATION FACTOR EIF-2B SUBUNIT EPSILON"/>
    <property type="match status" value="1"/>
</dbReference>
<dbReference type="InterPro" id="IPR003307">
    <property type="entry name" value="W2_domain"/>
</dbReference>
<sequence length="636" mass="73174">MTLEVPTKRQAVILVENEITDMECNASLLMILNTPLILYIIDHLLTQNVEQIFIACNLENKIKISTIIQNRYKSKVVQFIVCDETKSSGEIIRQISENSQLESDELIVIKGDVITTLQLDPILQFHRQNCRDGHVVTVVYRKNHIVNESRSDDDKTIVIIDGLTNRILKVDDRKIEKTNRPYYLRLSLNKETPKIEVHGDFMETGVFIFTRQGLSLFSDADNCDMNEFPEMFYPRILENDITNFKLHCYIAKDNEYSVRIRDIATFRKVSTEMLQRHGYPYTTDLNVFGYDYNMYGHNVVSHASSKVPLKILQKSKNVLLCERTTIGINTTLNNSVICSDCIVGEGSSIEDSQIFNGTTIGKNVQIISSVIGNNCIIEDDAIVSQKYLCENTIFGKDGIEKSTKPNDQLFTSRVQKHNASSLLRSGSARINLIDNDSDDEEQNSIDEEKQQPFSVFRSTVKRFIEAYFVNHEKHMLLTQITSLKATFNYSMSETVSAIIEAFLLIGDPNGTKTTLEQLKSLDTSWEILEKFTTNCDEQVEILFYLCEFCDDFKYFEPTFIYILHALHENEVVSEDAIWKWKEDCSNSEDYSRFIELSQGFLTALKNAQNEEENGDEEEEEGDDDEYEYEEVEEDEE</sequence>
<dbReference type="PROSITE" id="PS51363">
    <property type="entry name" value="W2"/>
    <property type="match status" value="1"/>
</dbReference>
<evidence type="ECO:0000256" key="1">
    <source>
        <dbReference type="ARBA" id="ARBA00044144"/>
    </source>
</evidence>
<dbReference type="InterPro" id="IPR044123">
    <property type="entry name" value="W2_eIF2B_epsilon"/>
</dbReference>
<dbReference type="Pfam" id="PF02020">
    <property type="entry name" value="W2"/>
    <property type="match status" value="1"/>
</dbReference>
<dbReference type="InterPro" id="IPR051956">
    <property type="entry name" value="eIF2B_epsilon"/>
</dbReference>
<dbReference type="SMART" id="SM00515">
    <property type="entry name" value="eIF5C"/>
    <property type="match status" value="1"/>
</dbReference>
<feature type="domain" description="W2" evidence="4">
    <location>
        <begin position="446"/>
        <end position="614"/>
    </location>
</feature>
<dbReference type="CDD" id="cd11558">
    <property type="entry name" value="W2_eIF2B_epsilon"/>
    <property type="match status" value="1"/>
</dbReference>
<accession>A0ABQ0DNQ8</accession>